<evidence type="ECO:0000313" key="1">
    <source>
        <dbReference type="EMBL" id="KKR12344.1"/>
    </source>
</evidence>
<sequence>MKKENIPQIIKDVGFDFSWDEKKVWALNIPITEMDISELEWHFDIPFHWHGDEVYNLSSREILGDPARYKKEYDRTMNADLQYPIDIMQNKGRWLILDGLHRLMKASILGMGKVNVRIVPREKISEIAK</sequence>
<reference evidence="1 2" key="1">
    <citation type="journal article" date="2015" name="Nature">
        <title>rRNA introns, odd ribosomes, and small enigmatic genomes across a large radiation of phyla.</title>
        <authorList>
            <person name="Brown C.T."/>
            <person name="Hug L.A."/>
            <person name="Thomas B.C."/>
            <person name="Sharon I."/>
            <person name="Castelle C.J."/>
            <person name="Singh A."/>
            <person name="Wilkins M.J."/>
            <person name="Williams K.H."/>
            <person name="Banfield J.F."/>
        </authorList>
    </citation>
    <scope>NUCLEOTIDE SEQUENCE [LARGE SCALE GENOMIC DNA]</scope>
</reference>
<dbReference type="InterPro" id="IPR036086">
    <property type="entry name" value="ParB/Sulfiredoxin_sf"/>
</dbReference>
<proteinExistence type="predicted"/>
<evidence type="ECO:0000313" key="2">
    <source>
        <dbReference type="Proteomes" id="UP000034665"/>
    </source>
</evidence>
<comment type="caution">
    <text evidence="1">The sequence shown here is derived from an EMBL/GenBank/DDBJ whole genome shotgun (WGS) entry which is preliminary data.</text>
</comment>
<protein>
    <submittedName>
        <fullName evidence="1">Uncharacterized protein</fullName>
    </submittedName>
</protein>
<dbReference type="SUPFAM" id="SSF110849">
    <property type="entry name" value="ParB/Sulfiredoxin"/>
    <property type="match status" value="1"/>
</dbReference>
<name>A0A0G0N849_9BACT</name>
<organism evidence="1 2">
    <name type="scientific">Candidatus Wolfebacteria bacterium GW2011_GWC2_39_22</name>
    <dbReference type="NCBI Taxonomy" id="1619013"/>
    <lineage>
        <taxon>Bacteria</taxon>
        <taxon>Candidatus Wolfeibacteriota</taxon>
    </lineage>
</organism>
<gene>
    <name evidence="1" type="ORF">UT41_C0002G0118</name>
</gene>
<accession>A0A0G0N849</accession>
<dbReference type="EMBL" id="LBWR01000002">
    <property type="protein sequence ID" value="KKR12344.1"/>
    <property type="molecule type" value="Genomic_DNA"/>
</dbReference>
<dbReference type="Proteomes" id="UP000034665">
    <property type="component" value="Unassembled WGS sequence"/>
</dbReference>
<dbReference type="AlphaFoldDB" id="A0A0G0N849"/>
<dbReference type="PATRIC" id="fig|1619013.3.peg.769"/>